<feature type="active site" description="Nucleophile" evidence="7">
    <location>
        <position position="35"/>
    </location>
</feature>
<keyword evidence="11" id="KW-1185">Reference proteome</keyword>
<evidence type="ECO:0000313" key="10">
    <source>
        <dbReference type="EMBL" id="QCT42394.1"/>
    </source>
</evidence>
<dbReference type="Proteomes" id="UP000310639">
    <property type="component" value="Chromosome"/>
</dbReference>
<accession>A0A4P9A3I3</accession>
<dbReference type="RefSeq" id="WP_138079307.1">
    <property type="nucleotide sequence ID" value="NZ_CP040004.1"/>
</dbReference>
<feature type="site" description="Deprotonates C-terminal active site Cys" evidence="7">
    <location>
        <position position="26"/>
    </location>
</feature>
<dbReference type="OrthoDB" id="9790390at2"/>
<evidence type="ECO:0000256" key="1">
    <source>
        <dbReference type="ARBA" id="ARBA00008987"/>
    </source>
</evidence>
<gene>
    <name evidence="10" type="ORF">FBF37_02870</name>
</gene>
<keyword evidence="2" id="KW-0813">Transport</keyword>
<dbReference type="FunFam" id="3.40.30.10:FF:000001">
    <property type="entry name" value="Thioredoxin"/>
    <property type="match status" value="1"/>
</dbReference>
<dbReference type="SUPFAM" id="SSF52833">
    <property type="entry name" value="Thioredoxin-like"/>
    <property type="match status" value="1"/>
</dbReference>
<protein>
    <recommendedName>
        <fullName evidence="6">Thioredoxin</fullName>
    </recommendedName>
</protein>
<evidence type="ECO:0000256" key="6">
    <source>
        <dbReference type="PIRNR" id="PIRNR000077"/>
    </source>
</evidence>
<dbReference type="GO" id="GO:0005829">
    <property type="term" value="C:cytosol"/>
    <property type="evidence" value="ECO:0007669"/>
    <property type="project" value="TreeGrafter"/>
</dbReference>
<evidence type="ECO:0000259" key="9">
    <source>
        <dbReference type="PROSITE" id="PS51352"/>
    </source>
</evidence>
<dbReference type="Pfam" id="PF00085">
    <property type="entry name" value="Thioredoxin"/>
    <property type="match status" value="1"/>
</dbReference>
<keyword evidence="5 8" id="KW-0676">Redox-active center</keyword>
<dbReference type="InterPro" id="IPR036249">
    <property type="entry name" value="Thioredoxin-like_sf"/>
</dbReference>
<feature type="disulfide bond" description="Redox-active" evidence="8">
    <location>
        <begin position="32"/>
        <end position="35"/>
    </location>
</feature>
<dbReference type="GO" id="GO:0015035">
    <property type="term" value="F:protein-disulfide reductase activity"/>
    <property type="evidence" value="ECO:0007669"/>
    <property type="project" value="InterPro"/>
</dbReference>
<dbReference type="PANTHER" id="PTHR45663:SF11">
    <property type="entry name" value="GEO12009P1"/>
    <property type="match status" value="1"/>
</dbReference>
<dbReference type="EMBL" id="CP040004">
    <property type="protein sequence ID" value="QCT42394.1"/>
    <property type="molecule type" value="Genomic_DNA"/>
</dbReference>
<dbReference type="PANTHER" id="PTHR45663">
    <property type="entry name" value="GEO12009P1"/>
    <property type="match status" value="1"/>
</dbReference>
<evidence type="ECO:0000256" key="4">
    <source>
        <dbReference type="ARBA" id="ARBA00023157"/>
    </source>
</evidence>
<dbReference type="InterPro" id="IPR005746">
    <property type="entry name" value="Thioredoxin"/>
</dbReference>
<dbReference type="PROSITE" id="PS00194">
    <property type="entry name" value="THIOREDOXIN_1"/>
    <property type="match status" value="1"/>
</dbReference>
<name>A0A4P9A3I3_9BACT</name>
<evidence type="ECO:0000256" key="2">
    <source>
        <dbReference type="ARBA" id="ARBA00022448"/>
    </source>
</evidence>
<dbReference type="GO" id="GO:0045454">
    <property type="term" value="P:cell redox homeostasis"/>
    <property type="evidence" value="ECO:0007669"/>
    <property type="project" value="TreeGrafter"/>
</dbReference>
<comment type="similarity">
    <text evidence="1 6">Belongs to the thioredoxin family.</text>
</comment>
<sequence length="110" mass="12316">MALYEITTKQEFEEKVLKSDKPVLVDFWAPWCPPCRAMAPILHQIAEETEFDVVKVDTEASQENAQLAIDYRVQGIPNMKIIAGGEEVTELIGMKPKQTLIDALEKAAAK</sequence>
<evidence type="ECO:0000256" key="7">
    <source>
        <dbReference type="PIRSR" id="PIRSR000077-1"/>
    </source>
</evidence>
<proteinExistence type="inferred from homology"/>
<feature type="site" description="Contributes to redox potential value" evidence="7">
    <location>
        <position position="33"/>
    </location>
</feature>
<feature type="domain" description="Thioredoxin" evidence="9">
    <location>
        <begin position="1"/>
        <end position="109"/>
    </location>
</feature>
<evidence type="ECO:0000313" key="11">
    <source>
        <dbReference type="Proteomes" id="UP000310639"/>
    </source>
</evidence>
<feature type="active site" description="Nucleophile" evidence="7">
    <location>
        <position position="32"/>
    </location>
</feature>
<keyword evidence="3" id="KW-0249">Electron transport</keyword>
<dbReference type="PRINTS" id="PR00421">
    <property type="entry name" value="THIOREDOXIN"/>
</dbReference>
<dbReference type="CDD" id="cd02947">
    <property type="entry name" value="TRX_family"/>
    <property type="match status" value="1"/>
</dbReference>
<dbReference type="Gene3D" id="3.40.30.10">
    <property type="entry name" value="Glutaredoxin"/>
    <property type="match status" value="1"/>
</dbReference>
<organism evidence="10 11">
    <name type="scientific">Candidatus Nanosynbacter featherlites</name>
    <dbReference type="NCBI Taxonomy" id="2572088"/>
    <lineage>
        <taxon>Bacteria</taxon>
        <taxon>Candidatus Saccharimonadota</taxon>
        <taxon>Candidatus Saccharimonadia</taxon>
        <taxon>Candidatus Nanosynbacterales</taxon>
        <taxon>Candidatus Nanosynbacteraceae</taxon>
        <taxon>Candidatus Nanosynbacter</taxon>
    </lineage>
</organism>
<dbReference type="PIRSF" id="PIRSF000077">
    <property type="entry name" value="Thioredoxin"/>
    <property type="match status" value="1"/>
</dbReference>
<dbReference type="InterPro" id="IPR013766">
    <property type="entry name" value="Thioredoxin_domain"/>
</dbReference>
<evidence type="ECO:0000256" key="3">
    <source>
        <dbReference type="ARBA" id="ARBA00022982"/>
    </source>
</evidence>
<evidence type="ECO:0000256" key="8">
    <source>
        <dbReference type="PIRSR" id="PIRSR000077-4"/>
    </source>
</evidence>
<dbReference type="InterPro" id="IPR017937">
    <property type="entry name" value="Thioredoxin_CS"/>
</dbReference>
<dbReference type="PROSITE" id="PS51352">
    <property type="entry name" value="THIOREDOXIN_2"/>
    <property type="match status" value="1"/>
</dbReference>
<evidence type="ECO:0000256" key="5">
    <source>
        <dbReference type="ARBA" id="ARBA00023284"/>
    </source>
</evidence>
<dbReference type="KEGG" id="nft:FBF37_02870"/>
<keyword evidence="4 8" id="KW-1015">Disulfide bond</keyword>
<dbReference type="AlphaFoldDB" id="A0A4P9A3I3"/>
<feature type="site" description="Contributes to redox potential value" evidence="7">
    <location>
        <position position="34"/>
    </location>
</feature>
<dbReference type="PROSITE" id="PS51354">
    <property type="entry name" value="GLUTAREDOXIN_2"/>
    <property type="match status" value="1"/>
</dbReference>
<reference evidence="10 11" key="1">
    <citation type="submission" date="2019-04" db="EMBL/GenBank/DDBJ databases">
        <title>Saccharibacteria TM7 genomes.</title>
        <authorList>
            <person name="Bor B."/>
            <person name="He X."/>
            <person name="Chen T."/>
            <person name="Dewhirst F.E."/>
        </authorList>
    </citation>
    <scope>NUCLEOTIDE SEQUENCE [LARGE SCALE GENOMIC DNA]</scope>
    <source>
        <strain evidence="10 11">BB001</strain>
    </source>
</reference>